<keyword evidence="1" id="KW-0547">Nucleotide-binding</keyword>
<protein>
    <submittedName>
        <fullName evidence="10">Putative ATP-dependent RNA helicase YfmL</fullName>
    </submittedName>
</protein>
<evidence type="ECO:0000259" key="7">
    <source>
        <dbReference type="PROSITE" id="PS51192"/>
    </source>
</evidence>
<sequence>MKLSFKQLHVDVSYVETLTRMGITEPTPIQEEAIPALLSGQDVIAQSATGSGKTLAYVLPALHNIDPDDKHVQVMIIVPTRELGMQIVQVAQKLTEGGSIRIQPLIGGASLSRQVDKLKERPHMVVGTPGRIKELIQMRKLSVHFVKTVIVDEVDQVFELGNMQEVGAVLKTMLKSKQVAFFSATMPPRILETAERWMQDPIKVQIKLKQPAHEHLYVVCEERDKVDMLRRLVRHYNPRAAIVFINDTDDIGEVLAKLQYVGLSVAALYGDSGKQERAKVMQDFRNNKFQLLLATDVAARGLDIEGVSHVINLDPPLDADHYVHRIGRTGRMGRKGTAISIVTPKQTFIMKKFSQSLHVQFHKKVLYGGNILNPEELPARKKRLQTNSSQQTTKVKKTVKQRERDRKQKGKPKRFRPE</sequence>
<dbReference type="GO" id="GO:0003724">
    <property type="term" value="F:RNA helicase activity"/>
    <property type="evidence" value="ECO:0007669"/>
    <property type="project" value="InterPro"/>
</dbReference>
<dbReference type="InterPro" id="IPR001650">
    <property type="entry name" value="Helicase_C-like"/>
</dbReference>
<dbReference type="InterPro" id="IPR014001">
    <property type="entry name" value="Helicase_ATP-bd"/>
</dbReference>
<feature type="region of interest" description="Disordered" evidence="6">
    <location>
        <begin position="382"/>
        <end position="418"/>
    </location>
</feature>
<evidence type="ECO:0000256" key="6">
    <source>
        <dbReference type="SAM" id="MobiDB-lite"/>
    </source>
</evidence>
<feature type="domain" description="DEAD-box RNA helicase Q" evidence="9">
    <location>
        <begin position="3"/>
        <end position="31"/>
    </location>
</feature>
<dbReference type="PROSITE" id="PS51194">
    <property type="entry name" value="HELICASE_CTER"/>
    <property type="match status" value="1"/>
</dbReference>
<organism evidence="10 11">
    <name type="scientific">Paenibacillus larvae subsp. larvae</name>
    <dbReference type="NCBI Taxonomy" id="147375"/>
    <lineage>
        <taxon>Bacteria</taxon>
        <taxon>Bacillati</taxon>
        <taxon>Bacillota</taxon>
        <taxon>Bacilli</taxon>
        <taxon>Bacillales</taxon>
        <taxon>Paenibacillaceae</taxon>
        <taxon>Paenibacillus</taxon>
    </lineage>
</organism>
<dbReference type="InterPro" id="IPR027417">
    <property type="entry name" value="P-loop_NTPase"/>
</dbReference>
<dbReference type="Gene3D" id="3.40.50.300">
    <property type="entry name" value="P-loop containing nucleotide triphosphate hydrolases"/>
    <property type="match status" value="2"/>
</dbReference>
<dbReference type="GO" id="GO:0033592">
    <property type="term" value="F:RNA strand annealing activity"/>
    <property type="evidence" value="ECO:0007669"/>
    <property type="project" value="TreeGrafter"/>
</dbReference>
<dbReference type="GO" id="GO:0009409">
    <property type="term" value="P:response to cold"/>
    <property type="evidence" value="ECO:0007669"/>
    <property type="project" value="TreeGrafter"/>
</dbReference>
<dbReference type="EMBL" id="CP019655">
    <property type="protein sequence ID" value="AVF27844.1"/>
    <property type="molecule type" value="Genomic_DNA"/>
</dbReference>
<keyword evidence="2" id="KW-0378">Hydrolase</keyword>
<feature type="domain" description="Helicase ATP-binding" evidence="7">
    <location>
        <begin position="34"/>
        <end position="204"/>
    </location>
</feature>
<keyword evidence="3 10" id="KW-0347">Helicase</keyword>
<dbReference type="SMART" id="SM00487">
    <property type="entry name" value="DEXDc"/>
    <property type="match status" value="1"/>
</dbReference>
<dbReference type="InterPro" id="IPR014014">
    <property type="entry name" value="RNA_helicase_DEAD_Q_motif"/>
</dbReference>
<feature type="compositionally biased region" description="Basic residues" evidence="6">
    <location>
        <begin position="407"/>
        <end position="418"/>
    </location>
</feature>
<dbReference type="PANTHER" id="PTHR47963:SF7">
    <property type="entry name" value="ATP-DEPENDENT RNA HELICASE YFML-RELATED"/>
    <property type="match status" value="1"/>
</dbReference>
<dbReference type="GO" id="GO:0016787">
    <property type="term" value="F:hydrolase activity"/>
    <property type="evidence" value="ECO:0007669"/>
    <property type="project" value="UniProtKB-KW"/>
</dbReference>
<evidence type="ECO:0000313" key="11">
    <source>
        <dbReference type="Proteomes" id="UP000239833"/>
    </source>
</evidence>
<dbReference type="Proteomes" id="UP000239833">
    <property type="component" value="Chromosome"/>
</dbReference>
<evidence type="ECO:0000256" key="4">
    <source>
        <dbReference type="ARBA" id="ARBA00022840"/>
    </source>
</evidence>
<evidence type="ECO:0000259" key="9">
    <source>
        <dbReference type="PROSITE" id="PS51195"/>
    </source>
</evidence>
<evidence type="ECO:0000256" key="1">
    <source>
        <dbReference type="ARBA" id="ARBA00022741"/>
    </source>
</evidence>
<gene>
    <name evidence="10" type="primary">yfmL</name>
    <name evidence="10" type="ORF">ERICIII_03735</name>
</gene>
<evidence type="ECO:0000256" key="2">
    <source>
        <dbReference type="ARBA" id="ARBA00022801"/>
    </source>
</evidence>
<dbReference type="STRING" id="147375.BXP28_10890"/>
<dbReference type="Pfam" id="PF00271">
    <property type="entry name" value="Helicase_C"/>
    <property type="match status" value="1"/>
</dbReference>
<accession>A0A2L1U4K5</accession>
<feature type="domain" description="Helicase C-terminal" evidence="8">
    <location>
        <begin position="212"/>
        <end position="385"/>
    </location>
</feature>
<dbReference type="InterPro" id="IPR011545">
    <property type="entry name" value="DEAD/DEAH_box_helicase_dom"/>
</dbReference>
<dbReference type="GO" id="GO:0005524">
    <property type="term" value="F:ATP binding"/>
    <property type="evidence" value="ECO:0007669"/>
    <property type="project" value="UniProtKB-KW"/>
</dbReference>
<feature type="short sequence motif" description="Q motif" evidence="5">
    <location>
        <begin position="3"/>
        <end position="31"/>
    </location>
</feature>
<dbReference type="GO" id="GO:0005829">
    <property type="term" value="C:cytosol"/>
    <property type="evidence" value="ECO:0007669"/>
    <property type="project" value="TreeGrafter"/>
</dbReference>
<dbReference type="SMART" id="SM00490">
    <property type="entry name" value="HELICc"/>
    <property type="match status" value="1"/>
</dbReference>
<evidence type="ECO:0000256" key="3">
    <source>
        <dbReference type="ARBA" id="ARBA00022806"/>
    </source>
</evidence>
<keyword evidence="4" id="KW-0067">ATP-binding</keyword>
<proteinExistence type="predicted"/>
<dbReference type="AlphaFoldDB" id="A0A2L1U4K5"/>
<dbReference type="GeneID" id="64220085"/>
<dbReference type="InterPro" id="IPR044742">
    <property type="entry name" value="DEAD/DEAH_RhlB"/>
</dbReference>
<name>A0A2L1U4K5_9BACL</name>
<reference evidence="11" key="1">
    <citation type="submission" date="2017-02" db="EMBL/GenBank/DDBJ databases">
        <title>Delineation of Paenibacillus larvae strains originating from foulbrood outbreaks.</title>
        <authorList>
            <person name="Beims H."/>
            <person name="Bunk B."/>
            <person name="Sproeer C."/>
            <person name="Mohr K.I."/>
            <person name="Pradella S."/>
            <person name="Guenther G."/>
            <person name="Rohde M."/>
            <person name="von der Ohe W."/>
            <person name="Steinert M."/>
        </authorList>
    </citation>
    <scope>NUCLEOTIDE SEQUENCE [LARGE SCALE GENOMIC DNA]</scope>
    <source>
        <strain evidence="11">Eric_III</strain>
    </source>
</reference>
<dbReference type="GO" id="GO:0005840">
    <property type="term" value="C:ribosome"/>
    <property type="evidence" value="ECO:0007669"/>
    <property type="project" value="TreeGrafter"/>
</dbReference>
<dbReference type="PROSITE" id="PS51195">
    <property type="entry name" value="Q_MOTIF"/>
    <property type="match status" value="1"/>
</dbReference>
<dbReference type="PANTHER" id="PTHR47963">
    <property type="entry name" value="DEAD-BOX ATP-DEPENDENT RNA HELICASE 47, MITOCHONDRIAL"/>
    <property type="match status" value="1"/>
</dbReference>
<dbReference type="SUPFAM" id="SSF52540">
    <property type="entry name" value="P-loop containing nucleoside triphosphate hydrolases"/>
    <property type="match status" value="1"/>
</dbReference>
<evidence type="ECO:0000256" key="5">
    <source>
        <dbReference type="PROSITE-ProRule" id="PRU00552"/>
    </source>
</evidence>
<dbReference type="CDD" id="cd18787">
    <property type="entry name" value="SF2_C_DEAD"/>
    <property type="match status" value="1"/>
</dbReference>
<evidence type="ECO:0000313" key="10">
    <source>
        <dbReference type="EMBL" id="AVF27844.1"/>
    </source>
</evidence>
<dbReference type="PROSITE" id="PS51192">
    <property type="entry name" value="HELICASE_ATP_BIND_1"/>
    <property type="match status" value="1"/>
</dbReference>
<dbReference type="RefSeq" id="WP_104932760.1">
    <property type="nucleotide sequence ID" value="NZ_CP019655.1"/>
</dbReference>
<dbReference type="Pfam" id="PF00270">
    <property type="entry name" value="DEAD"/>
    <property type="match status" value="1"/>
</dbReference>
<dbReference type="CDD" id="cd00268">
    <property type="entry name" value="DEADc"/>
    <property type="match status" value="1"/>
</dbReference>
<evidence type="ECO:0000259" key="8">
    <source>
        <dbReference type="PROSITE" id="PS51194"/>
    </source>
</evidence>
<dbReference type="InterPro" id="IPR050547">
    <property type="entry name" value="DEAD_box_RNA_helicases"/>
</dbReference>